<organism evidence="5 6">
    <name type="scientific">Anatilimnocola aggregata</name>
    <dbReference type="NCBI Taxonomy" id="2528021"/>
    <lineage>
        <taxon>Bacteria</taxon>
        <taxon>Pseudomonadati</taxon>
        <taxon>Planctomycetota</taxon>
        <taxon>Planctomycetia</taxon>
        <taxon>Pirellulales</taxon>
        <taxon>Pirellulaceae</taxon>
        <taxon>Anatilimnocola</taxon>
    </lineage>
</organism>
<dbReference type="Proteomes" id="UP000315017">
    <property type="component" value="Chromosome"/>
</dbReference>
<sequence length="127" mass="14013">MPPIKQVIVMRHDLGMRRGKQIAQGAHASMSFICRRLQDRGALSLNDFSEAEQAWLTGSFAKVCCRVDSEQELLEILDKAKAARLEVHLITDSGKTEFHGEPTRTCIAIGPDDAEKIDAVTGHLSLL</sequence>
<dbReference type="Gene3D" id="3.40.1490.10">
    <property type="entry name" value="Bit1"/>
    <property type="match status" value="1"/>
</dbReference>
<comment type="similarity">
    <text evidence="3">Belongs to the PTH2 family.</text>
</comment>
<evidence type="ECO:0000313" key="5">
    <source>
        <dbReference type="EMBL" id="QDU29534.1"/>
    </source>
</evidence>
<keyword evidence="6" id="KW-1185">Reference proteome</keyword>
<name>A0A517YH15_9BACT</name>
<dbReference type="GO" id="GO:0004045">
    <property type="term" value="F:peptidyl-tRNA hydrolase activity"/>
    <property type="evidence" value="ECO:0007669"/>
    <property type="project" value="UniProtKB-EC"/>
</dbReference>
<keyword evidence="2 5" id="KW-0378">Hydrolase</keyword>
<evidence type="ECO:0000256" key="3">
    <source>
        <dbReference type="ARBA" id="ARBA00038050"/>
    </source>
</evidence>
<accession>A0A517YH15</accession>
<proteinExistence type="inferred from homology"/>
<dbReference type="PANTHER" id="PTHR12649:SF11">
    <property type="entry name" value="PEPTIDYL-TRNA HYDROLASE 2, MITOCHONDRIAL"/>
    <property type="match status" value="1"/>
</dbReference>
<dbReference type="EC" id="3.1.1.29" evidence="1"/>
<dbReference type="Pfam" id="PF01981">
    <property type="entry name" value="PTH2"/>
    <property type="match status" value="1"/>
</dbReference>
<dbReference type="RefSeq" id="WP_202921186.1">
    <property type="nucleotide sequence ID" value="NZ_CP036274.1"/>
</dbReference>
<dbReference type="InterPro" id="IPR023476">
    <property type="entry name" value="Pep_tRNA_hydro_II_dom_sf"/>
</dbReference>
<dbReference type="PANTHER" id="PTHR12649">
    <property type="entry name" value="PEPTIDYL-TRNA HYDROLASE 2"/>
    <property type="match status" value="1"/>
</dbReference>
<dbReference type="GO" id="GO:0005829">
    <property type="term" value="C:cytosol"/>
    <property type="evidence" value="ECO:0007669"/>
    <property type="project" value="TreeGrafter"/>
</dbReference>
<evidence type="ECO:0000256" key="2">
    <source>
        <dbReference type="ARBA" id="ARBA00022801"/>
    </source>
</evidence>
<protein>
    <recommendedName>
        <fullName evidence="1">peptidyl-tRNA hydrolase</fullName>
        <ecNumber evidence="1">3.1.1.29</ecNumber>
    </recommendedName>
</protein>
<comment type="catalytic activity">
    <reaction evidence="4">
        <text>an N-acyl-L-alpha-aminoacyl-tRNA + H2O = an N-acyl-L-amino acid + a tRNA + H(+)</text>
        <dbReference type="Rhea" id="RHEA:54448"/>
        <dbReference type="Rhea" id="RHEA-COMP:10123"/>
        <dbReference type="Rhea" id="RHEA-COMP:13883"/>
        <dbReference type="ChEBI" id="CHEBI:15377"/>
        <dbReference type="ChEBI" id="CHEBI:15378"/>
        <dbReference type="ChEBI" id="CHEBI:59874"/>
        <dbReference type="ChEBI" id="CHEBI:78442"/>
        <dbReference type="ChEBI" id="CHEBI:138191"/>
        <dbReference type="EC" id="3.1.1.29"/>
    </reaction>
</comment>
<evidence type="ECO:0000256" key="4">
    <source>
        <dbReference type="ARBA" id="ARBA00048707"/>
    </source>
</evidence>
<dbReference type="KEGG" id="aagg:ETAA8_46480"/>
<dbReference type="AlphaFoldDB" id="A0A517YH15"/>
<dbReference type="EMBL" id="CP036274">
    <property type="protein sequence ID" value="QDU29534.1"/>
    <property type="molecule type" value="Genomic_DNA"/>
</dbReference>
<reference evidence="5 6" key="1">
    <citation type="submission" date="2019-02" db="EMBL/GenBank/DDBJ databases">
        <title>Deep-cultivation of Planctomycetes and their phenomic and genomic characterization uncovers novel biology.</title>
        <authorList>
            <person name="Wiegand S."/>
            <person name="Jogler M."/>
            <person name="Boedeker C."/>
            <person name="Pinto D."/>
            <person name="Vollmers J."/>
            <person name="Rivas-Marin E."/>
            <person name="Kohn T."/>
            <person name="Peeters S.H."/>
            <person name="Heuer A."/>
            <person name="Rast P."/>
            <person name="Oberbeckmann S."/>
            <person name="Bunk B."/>
            <person name="Jeske O."/>
            <person name="Meyerdierks A."/>
            <person name="Storesund J.E."/>
            <person name="Kallscheuer N."/>
            <person name="Luecker S."/>
            <person name="Lage O.M."/>
            <person name="Pohl T."/>
            <person name="Merkel B.J."/>
            <person name="Hornburger P."/>
            <person name="Mueller R.-W."/>
            <person name="Bruemmer F."/>
            <person name="Labrenz M."/>
            <person name="Spormann A.M."/>
            <person name="Op den Camp H."/>
            <person name="Overmann J."/>
            <person name="Amann R."/>
            <person name="Jetten M.S.M."/>
            <person name="Mascher T."/>
            <person name="Medema M.H."/>
            <person name="Devos D.P."/>
            <person name="Kaster A.-K."/>
            <person name="Ovreas L."/>
            <person name="Rohde M."/>
            <person name="Galperin M.Y."/>
            <person name="Jogler C."/>
        </authorList>
    </citation>
    <scope>NUCLEOTIDE SEQUENCE [LARGE SCALE GENOMIC DNA]</scope>
    <source>
        <strain evidence="5 6">ETA_A8</strain>
    </source>
</reference>
<dbReference type="SUPFAM" id="SSF102462">
    <property type="entry name" value="Peptidyl-tRNA hydrolase II"/>
    <property type="match status" value="1"/>
</dbReference>
<dbReference type="InterPro" id="IPR002833">
    <property type="entry name" value="PTH2"/>
</dbReference>
<evidence type="ECO:0000256" key="1">
    <source>
        <dbReference type="ARBA" id="ARBA00013260"/>
    </source>
</evidence>
<evidence type="ECO:0000313" key="6">
    <source>
        <dbReference type="Proteomes" id="UP000315017"/>
    </source>
</evidence>
<dbReference type="NCBIfam" id="TIGR00283">
    <property type="entry name" value="arch_pth2"/>
    <property type="match status" value="1"/>
</dbReference>
<gene>
    <name evidence="5" type="ORF">ETAA8_46480</name>
</gene>